<dbReference type="InterPro" id="IPR025979">
    <property type="entry name" value="ChrR-like_cupin_dom"/>
</dbReference>
<protein>
    <submittedName>
        <fullName evidence="2">2,4'-dihydroxyacetophenone dioxygenase family protein</fullName>
    </submittedName>
</protein>
<dbReference type="CDD" id="cd20302">
    <property type="entry name" value="cupin_DAD"/>
    <property type="match status" value="1"/>
</dbReference>
<dbReference type="Gene3D" id="2.60.120.10">
    <property type="entry name" value="Jelly Rolls"/>
    <property type="match status" value="1"/>
</dbReference>
<keyword evidence="2" id="KW-0560">Oxidoreductase</keyword>
<dbReference type="EMBL" id="JBHLWV010000024">
    <property type="protein sequence ID" value="MFC0315916.1"/>
    <property type="molecule type" value="Genomic_DNA"/>
</dbReference>
<dbReference type="GO" id="GO:0051213">
    <property type="term" value="F:dioxygenase activity"/>
    <property type="evidence" value="ECO:0007669"/>
    <property type="project" value="UniProtKB-KW"/>
</dbReference>
<dbReference type="RefSeq" id="WP_382365091.1">
    <property type="nucleotide sequence ID" value="NZ_JBHLWV010000024.1"/>
</dbReference>
<proteinExistence type="predicted"/>
<feature type="domain" description="ChrR-like cupin" evidence="1">
    <location>
        <begin position="12"/>
        <end position="118"/>
    </location>
</feature>
<evidence type="ECO:0000313" key="2">
    <source>
        <dbReference type="EMBL" id="MFC0315916.1"/>
    </source>
</evidence>
<keyword evidence="3" id="KW-1185">Reference proteome</keyword>
<evidence type="ECO:0000313" key="3">
    <source>
        <dbReference type="Proteomes" id="UP001589783"/>
    </source>
</evidence>
<dbReference type="Pfam" id="PF12973">
    <property type="entry name" value="Cupin_7"/>
    <property type="match status" value="1"/>
</dbReference>
<reference evidence="2 3" key="1">
    <citation type="submission" date="2024-09" db="EMBL/GenBank/DDBJ databases">
        <authorList>
            <person name="Sun Q."/>
            <person name="Mori K."/>
        </authorList>
    </citation>
    <scope>NUCLEOTIDE SEQUENCE [LARGE SCALE GENOMIC DNA]</scope>
    <source>
        <strain evidence="2 3">CCM 7957</strain>
    </source>
</reference>
<organism evidence="2 3">
    <name type="scientific">Gordonia phosphorivorans</name>
    <dbReference type="NCBI Taxonomy" id="1056982"/>
    <lineage>
        <taxon>Bacteria</taxon>
        <taxon>Bacillati</taxon>
        <taxon>Actinomycetota</taxon>
        <taxon>Actinomycetes</taxon>
        <taxon>Mycobacteriales</taxon>
        <taxon>Gordoniaceae</taxon>
        <taxon>Gordonia</taxon>
    </lineage>
</organism>
<gene>
    <name evidence="2" type="ORF">ACFFJD_13760</name>
</gene>
<name>A0ABV6HAK3_9ACTN</name>
<dbReference type="InterPro" id="IPR014710">
    <property type="entry name" value="RmlC-like_jellyroll"/>
</dbReference>
<keyword evidence="2" id="KW-0223">Dioxygenase</keyword>
<dbReference type="SUPFAM" id="SSF51182">
    <property type="entry name" value="RmlC-like cupins"/>
    <property type="match status" value="1"/>
</dbReference>
<accession>A0ABV6HAK3</accession>
<evidence type="ECO:0000259" key="1">
    <source>
        <dbReference type="Pfam" id="PF12973"/>
    </source>
</evidence>
<dbReference type="Proteomes" id="UP001589783">
    <property type="component" value="Unassembled WGS sequence"/>
</dbReference>
<comment type="caution">
    <text evidence="2">The sequence shown here is derived from an EMBL/GenBank/DDBJ whole genome shotgun (WGS) entry which is preliminary data.</text>
</comment>
<sequence>MTAITDLPLALTMQTEDFPWAHGILAPGLSIQLLVADVEGGFLVARTRFAPGTIIPTHLHTGAVHGYTTKGSWFYQEYGEESMNIPGSYIYEPAGSTHTLQSSDTEVTEALFIIHGAFLNYDEAGNFVGHIDAANTLEAYVSILRDQGDAIPKVVVGGNSNYLR</sequence>
<dbReference type="InterPro" id="IPR011051">
    <property type="entry name" value="RmlC_Cupin_sf"/>
</dbReference>